<protein>
    <submittedName>
        <fullName evidence="2">Uncharacterized protein</fullName>
    </submittedName>
</protein>
<keyword evidence="1" id="KW-0472">Membrane</keyword>
<dbReference type="Proteomes" id="UP000580839">
    <property type="component" value="Unassembled WGS sequence"/>
</dbReference>
<evidence type="ECO:0000313" key="3">
    <source>
        <dbReference type="Proteomes" id="UP000580839"/>
    </source>
</evidence>
<keyword evidence="1" id="KW-1133">Transmembrane helix</keyword>
<feature type="transmembrane region" description="Helical" evidence="1">
    <location>
        <begin position="20"/>
        <end position="44"/>
    </location>
</feature>
<keyword evidence="1" id="KW-0812">Transmembrane</keyword>
<reference evidence="2 3" key="1">
    <citation type="submission" date="2020-04" db="EMBL/GenBank/DDBJ databases">
        <title>Metagenomic profiling of ammonia- and methane-oxidizing microorganisms in a Dutch drinking water treatment plant.</title>
        <authorList>
            <person name="Poghosyan L."/>
            <person name="Leucker S."/>
        </authorList>
    </citation>
    <scope>NUCLEOTIDE SEQUENCE [LARGE SCALE GENOMIC DNA]</scope>
    <source>
        <strain evidence="2">S-RSF-IL-03</strain>
    </source>
</reference>
<comment type="caution">
    <text evidence="2">The sequence shown here is derived from an EMBL/GenBank/DDBJ whole genome shotgun (WGS) entry which is preliminary data.</text>
</comment>
<feature type="non-terminal residue" evidence="2">
    <location>
        <position position="70"/>
    </location>
</feature>
<dbReference type="AlphaFoldDB" id="A0A849SGZ1"/>
<dbReference type="EMBL" id="JABFRW010000069">
    <property type="protein sequence ID" value="NOT33721.1"/>
    <property type="molecule type" value="Genomic_DNA"/>
</dbReference>
<proteinExistence type="predicted"/>
<organism evidence="2 3">
    <name type="scientific">Eiseniibacteriota bacterium</name>
    <dbReference type="NCBI Taxonomy" id="2212470"/>
    <lineage>
        <taxon>Bacteria</taxon>
        <taxon>Candidatus Eiseniibacteriota</taxon>
    </lineage>
</organism>
<gene>
    <name evidence="2" type="ORF">HOP12_06060</name>
</gene>
<evidence type="ECO:0000313" key="2">
    <source>
        <dbReference type="EMBL" id="NOT33721.1"/>
    </source>
</evidence>
<name>A0A849SGZ1_UNCEI</name>
<accession>A0A849SGZ1</accession>
<evidence type="ECO:0000256" key="1">
    <source>
        <dbReference type="SAM" id="Phobius"/>
    </source>
</evidence>
<sequence length="70" mass="7468">MQARHCPRAHSSTAHATRLLFAIALLVNVMLVPARLIAAGTGAWSPASDWSPTDNYHAVHLALLRGDGNP</sequence>